<organism evidence="2 3">
    <name type="scientific">Gossypium laxum</name>
    <dbReference type="NCBI Taxonomy" id="34288"/>
    <lineage>
        <taxon>Eukaryota</taxon>
        <taxon>Viridiplantae</taxon>
        <taxon>Streptophyta</taxon>
        <taxon>Embryophyta</taxon>
        <taxon>Tracheophyta</taxon>
        <taxon>Spermatophyta</taxon>
        <taxon>Magnoliopsida</taxon>
        <taxon>eudicotyledons</taxon>
        <taxon>Gunneridae</taxon>
        <taxon>Pentapetalae</taxon>
        <taxon>rosids</taxon>
        <taxon>malvids</taxon>
        <taxon>Malvales</taxon>
        <taxon>Malvaceae</taxon>
        <taxon>Malvoideae</taxon>
        <taxon>Gossypium</taxon>
    </lineage>
</organism>
<dbReference type="AlphaFoldDB" id="A0A7J8Z2T3"/>
<proteinExistence type="predicted"/>
<dbReference type="EMBL" id="JABEZV010000002">
    <property type="protein sequence ID" value="MBA0706157.1"/>
    <property type="molecule type" value="Genomic_DNA"/>
</dbReference>
<protein>
    <submittedName>
        <fullName evidence="2">Uncharacterized protein</fullName>
    </submittedName>
</protein>
<evidence type="ECO:0000256" key="1">
    <source>
        <dbReference type="SAM" id="MobiDB-lite"/>
    </source>
</evidence>
<accession>A0A7J8Z2T3</accession>
<gene>
    <name evidence="2" type="ORF">Golax_018283</name>
</gene>
<evidence type="ECO:0000313" key="2">
    <source>
        <dbReference type="EMBL" id="MBA0706157.1"/>
    </source>
</evidence>
<keyword evidence="3" id="KW-1185">Reference proteome</keyword>
<comment type="caution">
    <text evidence="2">The sequence shown here is derived from an EMBL/GenBank/DDBJ whole genome shotgun (WGS) entry which is preliminary data.</text>
</comment>
<feature type="region of interest" description="Disordered" evidence="1">
    <location>
        <begin position="51"/>
        <end position="88"/>
    </location>
</feature>
<dbReference type="Proteomes" id="UP000593574">
    <property type="component" value="Unassembled WGS sequence"/>
</dbReference>
<name>A0A7J8Z2T3_9ROSI</name>
<reference evidence="2 3" key="1">
    <citation type="journal article" date="2019" name="Genome Biol. Evol.">
        <title>Insights into the evolution of the New World diploid cottons (Gossypium, subgenus Houzingenia) based on genome sequencing.</title>
        <authorList>
            <person name="Grover C.E."/>
            <person name="Arick M.A. 2nd"/>
            <person name="Thrash A."/>
            <person name="Conover J.L."/>
            <person name="Sanders W.S."/>
            <person name="Peterson D.G."/>
            <person name="Frelichowski J.E."/>
            <person name="Scheffler J.A."/>
            <person name="Scheffler B.E."/>
            <person name="Wendel J.F."/>
        </authorList>
    </citation>
    <scope>NUCLEOTIDE SEQUENCE [LARGE SCALE GENOMIC DNA]</scope>
    <source>
        <strain evidence="2">4</strain>
        <tissue evidence="2">Leaf</tissue>
    </source>
</reference>
<sequence length="88" mass="9432">MDDLDCTSDQKLKGLKRMSGLMGQFELGFLLQDHSLVLIVGDITWVNAGRRLGHVSDPPRGSEQAKCGNGVGRGPGVPDRGASNIEVR</sequence>
<evidence type="ECO:0000313" key="3">
    <source>
        <dbReference type="Proteomes" id="UP000593574"/>
    </source>
</evidence>